<dbReference type="Gene3D" id="1.10.443.10">
    <property type="entry name" value="Intergrase catalytic core"/>
    <property type="match status" value="1"/>
</dbReference>
<dbReference type="PROSITE" id="PS51898">
    <property type="entry name" value="TYR_RECOMBINASE"/>
    <property type="match status" value="1"/>
</dbReference>
<dbReference type="EMBL" id="CP139558">
    <property type="protein sequence ID" value="WPU94669.1"/>
    <property type="molecule type" value="Genomic_DNA"/>
</dbReference>
<evidence type="ECO:0000256" key="2">
    <source>
        <dbReference type="ARBA" id="ARBA00023125"/>
    </source>
</evidence>
<keyword evidence="6" id="KW-1185">Reference proteome</keyword>
<keyword evidence="2" id="KW-0238">DNA-binding</keyword>
<dbReference type="InterPro" id="IPR010998">
    <property type="entry name" value="Integrase_recombinase_N"/>
</dbReference>
<dbReference type="InterPro" id="IPR002104">
    <property type="entry name" value="Integrase_catalytic"/>
</dbReference>
<evidence type="ECO:0000313" key="5">
    <source>
        <dbReference type="EMBL" id="WPU94669.1"/>
    </source>
</evidence>
<protein>
    <submittedName>
        <fullName evidence="5">Site-specific integrase</fullName>
    </submittedName>
</protein>
<organism evidence="5 6">
    <name type="scientific">Mucilaginibacter sabulilitoris</name>
    <dbReference type="NCBI Taxonomy" id="1173583"/>
    <lineage>
        <taxon>Bacteria</taxon>
        <taxon>Pseudomonadati</taxon>
        <taxon>Bacteroidota</taxon>
        <taxon>Sphingobacteriia</taxon>
        <taxon>Sphingobacteriales</taxon>
        <taxon>Sphingobacteriaceae</taxon>
        <taxon>Mucilaginibacter</taxon>
    </lineage>
</organism>
<reference evidence="5 6" key="1">
    <citation type="submission" date="2023-11" db="EMBL/GenBank/DDBJ databases">
        <title>Analysis of the Genomes of Mucilaginibacter gossypii cycad 4 and M. sabulilitoris SNA2: microbes with the potential for plant growth promotion.</title>
        <authorList>
            <person name="Hirsch A.M."/>
            <person name="Humm E."/>
            <person name="Rubbi M."/>
            <person name="Del Vecchio G."/>
            <person name="Ha S.M."/>
            <person name="Pellegrini M."/>
            <person name="Gunsalus R.P."/>
        </authorList>
    </citation>
    <scope>NUCLEOTIDE SEQUENCE [LARGE SCALE GENOMIC DNA]</scope>
    <source>
        <strain evidence="5 6">SNA2</strain>
    </source>
</reference>
<keyword evidence="3" id="KW-0233">DNA recombination</keyword>
<dbReference type="RefSeq" id="WP_321563785.1">
    <property type="nucleotide sequence ID" value="NZ_CP139558.1"/>
</dbReference>
<dbReference type="Pfam" id="PF00589">
    <property type="entry name" value="Phage_integrase"/>
    <property type="match status" value="1"/>
</dbReference>
<evidence type="ECO:0000313" key="6">
    <source>
        <dbReference type="Proteomes" id="UP001324380"/>
    </source>
</evidence>
<evidence type="ECO:0000259" key="4">
    <source>
        <dbReference type="PROSITE" id="PS51898"/>
    </source>
</evidence>
<dbReference type="InterPro" id="IPR013762">
    <property type="entry name" value="Integrase-like_cat_sf"/>
</dbReference>
<dbReference type="InterPro" id="IPR035386">
    <property type="entry name" value="Arm-DNA-bind_5"/>
</dbReference>
<dbReference type="Pfam" id="PF17293">
    <property type="entry name" value="Arm-DNA-bind_5"/>
    <property type="match status" value="1"/>
</dbReference>
<dbReference type="PANTHER" id="PTHR30349">
    <property type="entry name" value="PHAGE INTEGRASE-RELATED"/>
    <property type="match status" value="1"/>
</dbReference>
<evidence type="ECO:0000256" key="1">
    <source>
        <dbReference type="ARBA" id="ARBA00008857"/>
    </source>
</evidence>
<proteinExistence type="inferred from homology"/>
<dbReference type="CDD" id="cd01185">
    <property type="entry name" value="INTN1_C_like"/>
    <property type="match status" value="1"/>
</dbReference>
<gene>
    <name evidence="5" type="ORF">SNE25_03935</name>
</gene>
<dbReference type="Pfam" id="PF13102">
    <property type="entry name" value="Phage_int_SAM_5"/>
    <property type="match status" value="1"/>
</dbReference>
<dbReference type="Gene3D" id="1.10.150.130">
    <property type="match status" value="1"/>
</dbReference>
<name>A0ABZ0TSB4_9SPHI</name>
<feature type="domain" description="Tyr recombinase" evidence="4">
    <location>
        <begin position="223"/>
        <end position="401"/>
    </location>
</feature>
<accession>A0ABZ0TSB4</accession>
<comment type="similarity">
    <text evidence="1">Belongs to the 'phage' integrase family.</text>
</comment>
<dbReference type="InterPro" id="IPR011010">
    <property type="entry name" value="DNA_brk_join_enz"/>
</dbReference>
<dbReference type="PANTHER" id="PTHR30349:SF64">
    <property type="entry name" value="PROPHAGE INTEGRASE INTD-RELATED"/>
    <property type="match status" value="1"/>
</dbReference>
<dbReference type="InterPro" id="IPR025269">
    <property type="entry name" value="SAM-like_dom"/>
</dbReference>
<evidence type="ECO:0000256" key="3">
    <source>
        <dbReference type="ARBA" id="ARBA00023172"/>
    </source>
</evidence>
<dbReference type="InterPro" id="IPR050090">
    <property type="entry name" value="Tyrosine_recombinase_XerCD"/>
</dbReference>
<dbReference type="Proteomes" id="UP001324380">
    <property type="component" value="Chromosome"/>
</dbReference>
<dbReference type="SUPFAM" id="SSF56349">
    <property type="entry name" value="DNA breaking-rejoining enzymes"/>
    <property type="match status" value="1"/>
</dbReference>
<sequence length="423" mass="49224">MKSSQKFSVLIWTDKRKTDAKGKVPLYARITYLGKRAEISIGRKVDPKDWDAQSCYVKGSGQQIKDLNQRLIEVTNELQSIFYELQRSEDFVTAEKIKQKFTGEGEVHRMLLEIFDEHNAGVEALLKEGKDYVKATLTKYKTVRSKTADYIKHKYKKDDLFLENIDYAFVSGLEIYLKTEHKIEHNTVMRYIKNLKKVINLAVNHNWMSHNPFNLFKCTYKKVNRVVLEWEELIALAEHNFKMPRLAEVRDTFLFCCYTGYAFVDVEKLTPQHVVTRTDDVKWIITTRTKSDIESNVPLIPQALDIIERYSDHSARIVENRLLPVKSNQKMNAYLKEIADLAGIDKLLTTHIARHTFATTVTLENDVPLETVSKMLGHTKFSTTQIYAKMKDKKVNRDMDALKNRLQFMGKKQEANIEEERAV</sequence>